<dbReference type="PIRSF" id="PIRSF015626">
    <property type="entry name" value="FdhD"/>
    <property type="match status" value="1"/>
</dbReference>
<dbReference type="Pfam" id="PF02634">
    <property type="entry name" value="FdhD-NarQ"/>
    <property type="match status" value="1"/>
</dbReference>
<dbReference type="Proteomes" id="UP000253817">
    <property type="component" value="Unassembled WGS sequence"/>
</dbReference>
<dbReference type="EMBL" id="PPTT01000018">
    <property type="protein sequence ID" value="RDB68130.1"/>
    <property type="molecule type" value="Genomic_DNA"/>
</dbReference>
<dbReference type="HAMAP" id="MF_00187">
    <property type="entry name" value="FdhD"/>
    <property type="match status" value="1"/>
</dbReference>
<name>A0ABX9HIK3_9ACTN</name>
<reference evidence="4 5" key="1">
    <citation type="journal article" date="2018" name="Elife">
        <title>Discovery and characterization of a prevalent human gut bacterial enzyme sufficient for the inactivation of a family of plant toxins.</title>
        <authorList>
            <person name="Koppel N."/>
            <person name="Bisanz J.E."/>
            <person name="Pandelia M.E."/>
            <person name="Turnbaugh P.J."/>
            <person name="Balskus E.P."/>
        </authorList>
    </citation>
    <scope>NUCLEOTIDE SEQUENCE [LARGE SCALE GENOMIC DNA]</scope>
    <source>
        <strain evidence="4 5">DSM 16107</strain>
    </source>
</reference>
<keyword evidence="2 3" id="KW-0501">Molybdenum cofactor biosynthesis</keyword>
<dbReference type="Gene3D" id="3.10.20.10">
    <property type="match status" value="1"/>
</dbReference>
<dbReference type="PANTHER" id="PTHR30592">
    <property type="entry name" value="FORMATE DEHYDROGENASE"/>
    <property type="match status" value="1"/>
</dbReference>
<dbReference type="InterPro" id="IPR003786">
    <property type="entry name" value="FdhD"/>
</dbReference>
<comment type="caution">
    <text evidence="4">The sequence shown here is derived from an EMBL/GenBank/DDBJ whole genome shotgun (WGS) entry which is preliminary data.</text>
</comment>
<evidence type="ECO:0000256" key="2">
    <source>
        <dbReference type="ARBA" id="ARBA00023150"/>
    </source>
</evidence>
<sequence length="270" mass="28013">MTALCDEVEEVGAASMREVEALLVTEAGCARRTEVVAVEMRADVAVDGVAWTSAALSPGDWEDYAFGAAFAGGLIARADEVAGVDVRVTDDAAALDVRLRVPRAELPRAAGAVLPGCGLAGGVAEACGARPRPARAPLAPEAVWRMSRALLPAQGMHRATGATHAAVFADRTGAPVLMREDVGRHNAVDKLVGAMLRADVDPADGFAYLSSRCALELVAKLARAGVRIVATVSAPTSAVLDFAEREGVALCAFARDGRFTVYAHPELIAL</sequence>
<comment type="similarity">
    <text evidence="3">Belongs to the FdhD family.</text>
</comment>
<organism evidence="4 5">
    <name type="scientific">Eggerthella sinensis</name>
    <dbReference type="NCBI Taxonomy" id="242230"/>
    <lineage>
        <taxon>Bacteria</taxon>
        <taxon>Bacillati</taxon>
        <taxon>Actinomycetota</taxon>
        <taxon>Coriobacteriia</taxon>
        <taxon>Eggerthellales</taxon>
        <taxon>Eggerthellaceae</taxon>
        <taxon>Eggerthella</taxon>
    </lineage>
</organism>
<evidence type="ECO:0000256" key="3">
    <source>
        <dbReference type="HAMAP-Rule" id="MF_00187"/>
    </source>
</evidence>
<dbReference type="PANTHER" id="PTHR30592:SF1">
    <property type="entry name" value="SULFUR CARRIER PROTEIN FDHD"/>
    <property type="match status" value="1"/>
</dbReference>
<dbReference type="Gene3D" id="3.40.140.10">
    <property type="entry name" value="Cytidine Deaminase, domain 2"/>
    <property type="match status" value="1"/>
</dbReference>
<evidence type="ECO:0000313" key="5">
    <source>
        <dbReference type="Proteomes" id="UP000253817"/>
    </source>
</evidence>
<dbReference type="InterPro" id="IPR016193">
    <property type="entry name" value="Cytidine_deaminase-like"/>
</dbReference>
<comment type="function">
    <text evidence="3">Required for formate dehydrogenase (FDH) activity. Acts as a sulfur carrier protein that transfers sulfur from IscS to the molybdenum cofactor prior to its insertion into FDH.</text>
</comment>
<proteinExistence type="inferred from homology"/>
<evidence type="ECO:0000256" key="1">
    <source>
        <dbReference type="ARBA" id="ARBA00022490"/>
    </source>
</evidence>
<gene>
    <name evidence="3" type="primary">fdhD</name>
    <name evidence="4" type="ORF">C1876_10970</name>
</gene>
<keyword evidence="5" id="KW-1185">Reference proteome</keyword>
<keyword evidence="1 3" id="KW-0963">Cytoplasm</keyword>
<comment type="subcellular location">
    <subcellularLocation>
        <location evidence="3">Cytoplasm</location>
    </subcellularLocation>
</comment>
<feature type="binding site" evidence="3">
    <location>
        <begin position="253"/>
        <end position="258"/>
    </location>
    <ligand>
        <name>Mo-bis(molybdopterin guanine dinucleotide)</name>
        <dbReference type="ChEBI" id="CHEBI:60539"/>
    </ligand>
</feature>
<evidence type="ECO:0000313" key="4">
    <source>
        <dbReference type="EMBL" id="RDB68130.1"/>
    </source>
</evidence>
<feature type="active site" description="Cysteine persulfide intermediate" evidence="3">
    <location>
        <position position="117"/>
    </location>
</feature>
<accession>A0ABX9HIK3</accession>
<protein>
    <recommendedName>
        <fullName evidence="3">Sulfur carrier protein FdhD</fullName>
    </recommendedName>
</protein>
<dbReference type="SUPFAM" id="SSF53927">
    <property type="entry name" value="Cytidine deaminase-like"/>
    <property type="match status" value="1"/>
</dbReference>